<reference evidence="1 2" key="1">
    <citation type="submission" date="2017-08" db="EMBL/GenBank/DDBJ databases">
        <title>Pusillimonas indicus sp. nov., a member of the family Alcaligenaceae isolated from surface seawater.</title>
        <authorList>
            <person name="Li J."/>
        </authorList>
    </citation>
    <scope>NUCLEOTIDE SEQUENCE [LARGE SCALE GENOMIC DNA]</scope>
    <source>
        <strain evidence="1 2">L52-1-41</strain>
    </source>
</reference>
<evidence type="ECO:0000313" key="2">
    <source>
        <dbReference type="Proteomes" id="UP000266206"/>
    </source>
</evidence>
<gene>
    <name evidence="1" type="ORF">CJP73_07955</name>
</gene>
<dbReference type="OrthoDB" id="9976477at2"/>
<accession>A0A3A1YS55</accession>
<comment type="caution">
    <text evidence="1">The sequence shown here is derived from an EMBL/GenBank/DDBJ whole genome shotgun (WGS) entry which is preliminary data.</text>
</comment>
<dbReference type="Proteomes" id="UP000266206">
    <property type="component" value="Unassembled WGS sequence"/>
</dbReference>
<protein>
    <submittedName>
        <fullName evidence="1">Uncharacterized protein</fullName>
    </submittedName>
</protein>
<evidence type="ECO:0000313" key="1">
    <source>
        <dbReference type="EMBL" id="RIY41073.1"/>
    </source>
</evidence>
<dbReference type="AlphaFoldDB" id="A0A3A1YS55"/>
<proteinExistence type="predicted"/>
<organism evidence="1 2">
    <name type="scientific">Neopusillimonas maritima</name>
    <dbReference type="NCBI Taxonomy" id="2026239"/>
    <lineage>
        <taxon>Bacteria</taxon>
        <taxon>Pseudomonadati</taxon>
        <taxon>Pseudomonadota</taxon>
        <taxon>Betaproteobacteria</taxon>
        <taxon>Burkholderiales</taxon>
        <taxon>Alcaligenaceae</taxon>
        <taxon>Neopusillimonas</taxon>
    </lineage>
</organism>
<sequence length="199" mass="23060">MSNQTMPLVADWIQLQLCFDHAQEVEQYRAELQAEESEFELTGFTDELDEGNEVGDHWLENLGPFDLARAMIYEAVRDIILGNKENKESAISWILDDSEEGLSFPICVQWMTENFVEPGASYNLVLPEALEDRVEQVRQACLKRPQEMFHLLKNYEAWTQYSKMKLEALKASDLPDARELYMSSSEERVEPWMAMGEKP</sequence>
<dbReference type="RefSeq" id="WP_119516074.1">
    <property type="nucleotide sequence ID" value="NZ_NQYH01000005.1"/>
</dbReference>
<dbReference type="EMBL" id="NQYH01000005">
    <property type="protein sequence ID" value="RIY41073.1"/>
    <property type="molecule type" value="Genomic_DNA"/>
</dbReference>
<name>A0A3A1YS55_9BURK</name>